<sequence length="103" mass="12487">MTKTPTFQELEEKMKNFNLSDYQATICRNIKRIRKDLYDEYKHYYKENNMKNPYSSQSIAELLGISHEYYKRLESFDKTKPISIKLFLKVVVLFDRDISDFLK</sequence>
<accession>A0A9D0ZSQ5</accession>
<name>A0A9D0ZSQ5_9FIRM</name>
<evidence type="ECO:0000313" key="1">
    <source>
        <dbReference type="EMBL" id="HIQ91417.1"/>
    </source>
</evidence>
<reference evidence="1" key="1">
    <citation type="submission" date="2020-10" db="EMBL/GenBank/DDBJ databases">
        <authorList>
            <person name="Gilroy R."/>
        </authorList>
    </citation>
    <scope>NUCLEOTIDE SEQUENCE</scope>
    <source>
        <strain evidence="1">CHK147-3167</strain>
    </source>
</reference>
<reference evidence="1" key="2">
    <citation type="journal article" date="2021" name="PeerJ">
        <title>Extensive microbial diversity within the chicken gut microbiome revealed by metagenomics and culture.</title>
        <authorList>
            <person name="Gilroy R."/>
            <person name="Ravi A."/>
            <person name="Getino M."/>
            <person name="Pursley I."/>
            <person name="Horton D.L."/>
            <person name="Alikhan N.F."/>
            <person name="Baker D."/>
            <person name="Gharbi K."/>
            <person name="Hall N."/>
            <person name="Watson M."/>
            <person name="Adriaenssens E.M."/>
            <person name="Foster-Nyarko E."/>
            <person name="Jarju S."/>
            <person name="Secka A."/>
            <person name="Antonio M."/>
            <person name="Oren A."/>
            <person name="Chaudhuri R.R."/>
            <person name="La Ragione R."/>
            <person name="Hildebrand F."/>
            <person name="Pallen M.J."/>
        </authorList>
    </citation>
    <scope>NUCLEOTIDE SEQUENCE</scope>
    <source>
        <strain evidence="1">CHK147-3167</strain>
    </source>
</reference>
<comment type="caution">
    <text evidence="1">The sequence shown here is derived from an EMBL/GenBank/DDBJ whole genome shotgun (WGS) entry which is preliminary data.</text>
</comment>
<dbReference type="Proteomes" id="UP000886786">
    <property type="component" value="Unassembled WGS sequence"/>
</dbReference>
<proteinExistence type="predicted"/>
<dbReference type="Gene3D" id="1.10.260.40">
    <property type="entry name" value="lambda repressor-like DNA-binding domains"/>
    <property type="match status" value="1"/>
</dbReference>
<dbReference type="AlphaFoldDB" id="A0A9D0ZSQ5"/>
<gene>
    <name evidence="1" type="ORF">IAB27_07350</name>
</gene>
<dbReference type="GO" id="GO:0003677">
    <property type="term" value="F:DNA binding"/>
    <property type="evidence" value="ECO:0007669"/>
    <property type="project" value="InterPro"/>
</dbReference>
<dbReference type="InterPro" id="IPR010982">
    <property type="entry name" value="Lambda_DNA-bd_dom_sf"/>
</dbReference>
<organism evidence="1 2">
    <name type="scientific">Candidatus Coprosoma intestinipullorum</name>
    <dbReference type="NCBI Taxonomy" id="2840752"/>
    <lineage>
        <taxon>Bacteria</taxon>
        <taxon>Bacillati</taxon>
        <taxon>Bacillota</taxon>
        <taxon>Bacillota incertae sedis</taxon>
        <taxon>Candidatus Coprosoma</taxon>
    </lineage>
</organism>
<dbReference type="EMBL" id="DVFV01000124">
    <property type="protein sequence ID" value="HIQ91417.1"/>
    <property type="molecule type" value="Genomic_DNA"/>
</dbReference>
<protein>
    <submittedName>
        <fullName evidence="1">Uncharacterized protein</fullName>
    </submittedName>
</protein>
<evidence type="ECO:0000313" key="2">
    <source>
        <dbReference type="Proteomes" id="UP000886786"/>
    </source>
</evidence>